<gene>
    <name evidence="2" type="ORF">MKW98_024015</name>
</gene>
<evidence type="ECO:0000313" key="3">
    <source>
        <dbReference type="Proteomes" id="UP001202328"/>
    </source>
</evidence>
<evidence type="ECO:0000313" key="2">
    <source>
        <dbReference type="EMBL" id="KAI3928414.1"/>
    </source>
</evidence>
<protein>
    <submittedName>
        <fullName evidence="2">Uncharacterized protein</fullName>
    </submittedName>
</protein>
<proteinExistence type="predicted"/>
<organism evidence="2 3">
    <name type="scientific">Papaver atlanticum</name>
    <dbReference type="NCBI Taxonomy" id="357466"/>
    <lineage>
        <taxon>Eukaryota</taxon>
        <taxon>Viridiplantae</taxon>
        <taxon>Streptophyta</taxon>
        <taxon>Embryophyta</taxon>
        <taxon>Tracheophyta</taxon>
        <taxon>Spermatophyta</taxon>
        <taxon>Magnoliopsida</taxon>
        <taxon>Ranunculales</taxon>
        <taxon>Papaveraceae</taxon>
        <taxon>Papaveroideae</taxon>
        <taxon>Papaver</taxon>
    </lineage>
</organism>
<name>A0AAD4XMV4_9MAGN</name>
<feature type="compositionally biased region" description="Polar residues" evidence="1">
    <location>
        <begin position="108"/>
        <end position="121"/>
    </location>
</feature>
<feature type="region of interest" description="Disordered" evidence="1">
    <location>
        <begin position="170"/>
        <end position="197"/>
    </location>
</feature>
<sequence>MSTRYANRANKDLKIHDIHTPLDPAATAYFSMCPPKSKVTRANKDLKNHDLHIPDPAATADFSMCPPKSKQQIEEEEEDDDFSDSSLSDAHREEYPIAATESEDSDSVSEGNDRTTTQSVIYPNKRKKGETNTRSEERKKDCEADEPSAFQTKSNLLYKYVPWCSKSSVDTQGKESWIDSWSSEHGKEPEEGSKRVSLSKHIRFLQEGHRSWGIRCYFA</sequence>
<feature type="compositionally biased region" description="Acidic residues" evidence="1">
    <location>
        <begin position="74"/>
        <end position="83"/>
    </location>
</feature>
<feature type="compositionally biased region" description="Basic and acidic residues" evidence="1">
    <location>
        <begin position="129"/>
        <end position="142"/>
    </location>
</feature>
<keyword evidence="3" id="KW-1185">Reference proteome</keyword>
<accession>A0AAD4XMV4</accession>
<evidence type="ECO:0000256" key="1">
    <source>
        <dbReference type="SAM" id="MobiDB-lite"/>
    </source>
</evidence>
<feature type="compositionally biased region" description="Basic and acidic residues" evidence="1">
    <location>
        <begin position="42"/>
        <end position="53"/>
    </location>
</feature>
<reference evidence="2" key="1">
    <citation type="submission" date="2022-04" db="EMBL/GenBank/DDBJ databases">
        <title>A functionally conserved STORR gene fusion in Papaver species that diverged 16.8 million years ago.</title>
        <authorList>
            <person name="Catania T."/>
        </authorList>
    </citation>
    <scope>NUCLEOTIDE SEQUENCE</scope>
    <source>
        <strain evidence="2">S-188037</strain>
    </source>
</reference>
<feature type="compositionally biased region" description="Basic and acidic residues" evidence="1">
    <location>
        <begin position="172"/>
        <end position="194"/>
    </location>
</feature>
<feature type="region of interest" description="Disordered" evidence="1">
    <location>
        <begin position="36"/>
        <end position="147"/>
    </location>
</feature>
<dbReference type="Proteomes" id="UP001202328">
    <property type="component" value="Unassembled WGS sequence"/>
</dbReference>
<comment type="caution">
    <text evidence="2">The sequence shown here is derived from an EMBL/GenBank/DDBJ whole genome shotgun (WGS) entry which is preliminary data.</text>
</comment>
<dbReference type="AlphaFoldDB" id="A0AAD4XMV4"/>
<dbReference type="EMBL" id="JAJJMB010007708">
    <property type="protein sequence ID" value="KAI3928414.1"/>
    <property type="molecule type" value="Genomic_DNA"/>
</dbReference>